<evidence type="ECO:0000313" key="3">
    <source>
        <dbReference type="Proteomes" id="UP001259982"/>
    </source>
</evidence>
<sequence>MTGIVLVLALAGCGQSDSGSEADADAGAADGGDQAMSNDDAGSSGATGSGGTCFDVADCGDGQQMMFGVSQKDCADANGSSWMAEGGSCEAL</sequence>
<reference evidence="2 3" key="1">
    <citation type="submission" date="2023-09" db="EMBL/GenBank/DDBJ databases">
        <authorList>
            <person name="Rey-Velasco X."/>
        </authorList>
    </citation>
    <scope>NUCLEOTIDE SEQUENCE [LARGE SCALE GENOMIC DNA]</scope>
    <source>
        <strain evidence="2 3">P385</strain>
    </source>
</reference>
<feature type="region of interest" description="Disordered" evidence="1">
    <location>
        <begin position="14"/>
        <end position="47"/>
    </location>
</feature>
<proteinExistence type="predicted"/>
<organism evidence="2 3">
    <name type="scientific">Spectribacter acetivorans</name>
    <dbReference type="NCBI Taxonomy" id="3075603"/>
    <lineage>
        <taxon>Bacteria</taxon>
        <taxon>Pseudomonadati</taxon>
        <taxon>Pseudomonadota</taxon>
        <taxon>Gammaproteobacteria</taxon>
        <taxon>Salinisphaerales</taxon>
        <taxon>Salinisphaeraceae</taxon>
        <taxon>Spectribacter</taxon>
    </lineage>
</organism>
<evidence type="ECO:0008006" key="4">
    <source>
        <dbReference type="Google" id="ProtNLM"/>
    </source>
</evidence>
<dbReference type="EMBL" id="JAVRHY010000020">
    <property type="protein sequence ID" value="MDT0619770.1"/>
    <property type="molecule type" value="Genomic_DNA"/>
</dbReference>
<evidence type="ECO:0000313" key="2">
    <source>
        <dbReference type="EMBL" id="MDT0619770.1"/>
    </source>
</evidence>
<evidence type="ECO:0000256" key="1">
    <source>
        <dbReference type="SAM" id="MobiDB-lite"/>
    </source>
</evidence>
<gene>
    <name evidence="2" type="ORF">RM531_14930</name>
</gene>
<accession>A0ABU3BCD3</accession>
<protein>
    <recommendedName>
        <fullName evidence="4">DUF2282 domain-containing protein</fullName>
    </recommendedName>
</protein>
<dbReference type="Proteomes" id="UP001259982">
    <property type="component" value="Unassembled WGS sequence"/>
</dbReference>
<feature type="compositionally biased region" description="Low complexity" evidence="1">
    <location>
        <begin position="14"/>
        <end position="44"/>
    </location>
</feature>
<comment type="caution">
    <text evidence="2">The sequence shown here is derived from an EMBL/GenBank/DDBJ whole genome shotgun (WGS) entry which is preliminary data.</text>
</comment>
<dbReference type="RefSeq" id="WP_311660416.1">
    <property type="nucleotide sequence ID" value="NZ_JAVRHY010000020.1"/>
</dbReference>
<keyword evidence="3" id="KW-1185">Reference proteome</keyword>
<name>A0ABU3BCD3_9GAMM</name>